<evidence type="ECO:0000256" key="1">
    <source>
        <dbReference type="ARBA" id="ARBA00004651"/>
    </source>
</evidence>
<sequence>MNPEIVLPALAAGFEALMEYLSAHVLTCLIPAFFIAGAIAALLQREAVLKYFGKDSPKWLCYSVASTSGTILAVCSCTILPMFAGICRRGAGIGPATAFLFAGPAINLLAVVLTARVLGLELGAARIAAAVSMAIIIGLIMAAIFERGSDEAEGTEEAACTVPASGGGGEDGRPGYIPPLFVGFLVAVLLAATSGIDLWPKAAIVSALVIASAWLLMRYFTEMEKASFLEETWWLTKRIFPLLLVGTFITGIIGYYLPVDLIRRIFGESDFAACLVASVIGALLYMPTLLEVPIVGTMFGYSSGAMAPGPALALLLAGPSMSLPNMIVIWRIIGSKRATVYITLVIILSTLMGMIYGMVAS</sequence>
<dbReference type="PANTHER" id="PTHR43299">
    <property type="entry name" value="UPF0718 PROTEIN YRAQ"/>
    <property type="match status" value="1"/>
</dbReference>
<feature type="transmembrane region" description="Helical" evidence="7">
    <location>
        <begin position="310"/>
        <end position="333"/>
    </location>
</feature>
<feature type="transmembrane region" description="Helical" evidence="7">
    <location>
        <begin position="20"/>
        <end position="43"/>
    </location>
</feature>
<evidence type="ECO:0000256" key="6">
    <source>
        <dbReference type="ARBA" id="ARBA00023136"/>
    </source>
</evidence>
<evidence type="ECO:0000256" key="7">
    <source>
        <dbReference type="SAM" id="Phobius"/>
    </source>
</evidence>
<feature type="transmembrane region" description="Helical" evidence="7">
    <location>
        <begin position="96"/>
        <end position="115"/>
    </location>
</feature>
<feature type="transmembrane region" description="Helical" evidence="7">
    <location>
        <begin position="240"/>
        <end position="259"/>
    </location>
</feature>
<feature type="transmembrane region" description="Helical" evidence="7">
    <location>
        <begin position="340"/>
        <end position="359"/>
    </location>
</feature>
<dbReference type="InterPro" id="IPR005524">
    <property type="entry name" value="DUF318"/>
</dbReference>
<dbReference type="Proteomes" id="UP001220010">
    <property type="component" value="Unassembled WGS sequence"/>
</dbReference>
<gene>
    <name evidence="8" type="ORF">P0O15_07765</name>
</gene>
<evidence type="ECO:0000256" key="3">
    <source>
        <dbReference type="ARBA" id="ARBA00022475"/>
    </source>
</evidence>
<comment type="caution">
    <text evidence="8">The sequence shown here is derived from an EMBL/GenBank/DDBJ whole genome shotgun (WGS) entry which is preliminary data.</text>
</comment>
<feature type="transmembrane region" description="Helical" evidence="7">
    <location>
        <begin position="59"/>
        <end position="84"/>
    </location>
</feature>
<evidence type="ECO:0000256" key="2">
    <source>
        <dbReference type="ARBA" id="ARBA00006386"/>
    </source>
</evidence>
<name>A0ABT5X8Q0_9EURY</name>
<dbReference type="PANTHER" id="PTHR43299:SF1">
    <property type="entry name" value="UPF0718 PROTEIN YRAQ"/>
    <property type="match status" value="1"/>
</dbReference>
<accession>A0ABT5X8Q0</accession>
<feature type="transmembrane region" description="Helical" evidence="7">
    <location>
        <begin position="203"/>
        <end position="220"/>
    </location>
</feature>
<comment type="similarity">
    <text evidence="2">Belongs to the UPF0718 family.</text>
</comment>
<keyword evidence="3" id="KW-1003">Cell membrane</keyword>
<dbReference type="EMBL" id="JARFPK010000026">
    <property type="protein sequence ID" value="MDF0591063.1"/>
    <property type="molecule type" value="Genomic_DNA"/>
</dbReference>
<feature type="transmembrane region" description="Helical" evidence="7">
    <location>
        <begin position="271"/>
        <end position="290"/>
    </location>
</feature>
<evidence type="ECO:0000313" key="9">
    <source>
        <dbReference type="Proteomes" id="UP001220010"/>
    </source>
</evidence>
<organism evidence="8 9">
    <name type="scientific">Candidatus Methanocrinis natronophilus</name>
    <dbReference type="NCBI Taxonomy" id="3033396"/>
    <lineage>
        <taxon>Archaea</taxon>
        <taxon>Methanobacteriati</taxon>
        <taxon>Methanobacteriota</taxon>
        <taxon>Stenosarchaea group</taxon>
        <taxon>Methanomicrobia</taxon>
        <taxon>Methanotrichales</taxon>
        <taxon>Methanotrichaceae</taxon>
        <taxon>Methanocrinis</taxon>
    </lineage>
</organism>
<comment type="subcellular location">
    <subcellularLocation>
        <location evidence="1">Cell membrane</location>
        <topology evidence="1">Multi-pass membrane protein</topology>
    </subcellularLocation>
</comment>
<proteinExistence type="inferred from homology"/>
<evidence type="ECO:0000256" key="4">
    <source>
        <dbReference type="ARBA" id="ARBA00022692"/>
    </source>
</evidence>
<reference evidence="8 9" key="1">
    <citation type="submission" date="2023-03" db="EMBL/GenBank/DDBJ databases">
        <title>WGS of Methanotrichaceae archaeon Mx.</title>
        <authorList>
            <person name="Sorokin D.Y."/>
            <person name="Merkel A.Y."/>
        </authorList>
    </citation>
    <scope>NUCLEOTIDE SEQUENCE [LARGE SCALE GENOMIC DNA]</scope>
    <source>
        <strain evidence="8 9">Mx</strain>
    </source>
</reference>
<feature type="transmembrane region" description="Helical" evidence="7">
    <location>
        <begin position="176"/>
        <end position="196"/>
    </location>
</feature>
<protein>
    <submittedName>
        <fullName evidence="8">Permease</fullName>
    </submittedName>
</protein>
<keyword evidence="9" id="KW-1185">Reference proteome</keyword>
<keyword evidence="5 7" id="KW-1133">Transmembrane helix</keyword>
<keyword evidence="6 7" id="KW-0472">Membrane</keyword>
<keyword evidence="4 7" id="KW-0812">Transmembrane</keyword>
<evidence type="ECO:0000256" key="5">
    <source>
        <dbReference type="ARBA" id="ARBA00022989"/>
    </source>
</evidence>
<feature type="transmembrane region" description="Helical" evidence="7">
    <location>
        <begin position="127"/>
        <end position="145"/>
    </location>
</feature>
<dbReference type="Pfam" id="PF03773">
    <property type="entry name" value="ArsP_1"/>
    <property type="match status" value="1"/>
</dbReference>
<evidence type="ECO:0000313" key="8">
    <source>
        <dbReference type="EMBL" id="MDF0591063.1"/>
    </source>
</evidence>